<organism evidence="2 3">
    <name type="scientific">Paenibacillus albus</name>
    <dbReference type="NCBI Taxonomy" id="2495582"/>
    <lineage>
        <taxon>Bacteria</taxon>
        <taxon>Bacillati</taxon>
        <taxon>Bacillota</taxon>
        <taxon>Bacilli</taxon>
        <taxon>Bacillales</taxon>
        <taxon>Paenibacillaceae</taxon>
        <taxon>Paenibacillus</taxon>
    </lineage>
</organism>
<reference evidence="3" key="1">
    <citation type="submission" date="2018-12" db="EMBL/GenBank/DDBJ databases">
        <title>Genome sequence of Peanibacillus sp.</title>
        <authorList>
            <person name="Subramani G."/>
            <person name="Srinivasan S."/>
            <person name="Kim M.K."/>
        </authorList>
    </citation>
    <scope>NUCLEOTIDE SEQUENCE [LARGE SCALE GENOMIC DNA]</scope>
    <source>
        <strain evidence="3">18JY67-1</strain>
    </source>
</reference>
<protein>
    <submittedName>
        <fullName evidence="2">Uncharacterized protein</fullName>
    </submittedName>
</protein>
<name>A0A3Q8X9U3_9BACL</name>
<keyword evidence="1" id="KW-1133">Transmembrane helix</keyword>
<dbReference type="OrthoDB" id="2455375at2"/>
<keyword evidence="1" id="KW-0812">Transmembrane</keyword>
<dbReference type="RefSeq" id="WP_126019667.1">
    <property type="nucleotide sequence ID" value="NZ_CP034437.1"/>
</dbReference>
<evidence type="ECO:0000313" key="2">
    <source>
        <dbReference type="EMBL" id="AZN43273.1"/>
    </source>
</evidence>
<gene>
    <name evidence="2" type="ORF">EJC50_28975</name>
</gene>
<dbReference type="AlphaFoldDB" id="A0A3Q8X9U3"/>
<feature type="transmembrane region" description="Helical" evidence="1">
    <location>
        <begin position="67"/>
        <end position="88"/>
    </location>
</feature>
<dbReference type="Proteomes" id="UP000272528">
    <property type="component" value="Chromosome"/>
</dbReference>
<accession>A0A3Q8X9U3</accession>
<keyword evidence="1" id="KW-0472">Membrane</keyword>
<feature type="transmembrane region" description="Helical" evidence="1">
    <location>
        <begin position="12"/>
        <end position="30"/>
    </location>
</feature>
<proteinExistence type="predicted"/>
<dbReference type="KEGG" id="palb:EJC50_28975"/>
<sequence>MRLYLITTQVVYAVSTAVWAFVWMMSFMMFDQGIQFLNTLFFLGVSIYPIVVVLSIILSWKLRKRRLRLAIVLNLIPMIWIVPFVILMTT</sequence>
<evidence type="ECO:0000313" key="3">
    <source>
        <dbReference type="Proteomes" id="UP000272528"/>
    </source>
</evidence>
<evidence type="ECO:0000256" key="1">
    <source>
        <dbReference type="SAM" id="Phobius"/>
    </source>
</evidence>
<keyword evidence="3" id="KW-1185">Reference proteome</keyword>
<feature type="transmembrane region" description="Helical" evidence="1">
    <location>
        <begin position="36"/>
        <end position="60"/>
    </location>
</feature>
<dbReference type="EMBL" id="CP034437">
    <property type="protein sequence ID" value="AZN43273.1"/>
    <property type="molecule type" value="Genomic_DNA"/>
</dbReference>